<feature type="region of interest" description="Disordered" evidence="1">
    <location>
        <begin position="1"/>
        <end position="31"/>
    </location>
</feature>
<dbReference type="Proteomes" id="UP000242287">
    <property type="component" value="Unassembled WGS sequence"/>
</dbReference>
<proteinExistence type="predicted"/>
<gene>
    <name evidence="2" type="ORF">AMATHDRAFT_151848</name>
</gene>
<evidence type="ECO:0000313" key="2">
    <source>
        <dbReference type="EMBL" id="PFH47530.1"/>
    </source>
</evidence>
<feature type="non-terminal residue" evidence="2">
    <location>
        <position position="202"/>
    </location>
</feature>
<evidence type="ECO:0000256" key="1">
    <source>
        <dbReference type="SAM" id="MobiDB-lite"/>
    </source>
</evidence>
<reference evidence="2 3" key="1">
    <citation type="submission" date="2014-02" db="EMBL/GenBank/DDBJ databases">
        <title>Transposable element dynamics among asymbiotic and ectomycorrhizal Amanita fungi.</title>
        <authorList>
            <consortium name="DOE Joint Genome Institute"/>
            <person name="Hess J."/>
            <person name="Skrede I."/>
            <person name="Wolfe B."/>
            <person name="LaButti K."/>
            <person name="Ohm R.A."/>
            <person name="Grigoriev I.V."/>
            <person name="Pringle A."/>
        </authorList>
    </citation>
    <scope>NUCLEOTIDE SEQUENCE [LARGE SCALE GENOMIC DNA]</scope>
    <source>
        <strain evidence="2 3">SKay4041</strain>
    </source>
</reference>
<name>A0A2A9NIJ9_9AGAR</name>
<protein>
    <submittedName>
        <fullName evidence="2">Uncharacterized protein</fullName>
    </submittedName>
</protein>
<dbReference type="EMBL" id="KZ302106">
    <property type="protein sequence ID" value="PFH47530.1"/>
    <property type="molecule type" value="Genomic_DNA"/>
</dbReference>
<evidence type="ECO:0000313" key="3">
    <source>
        <dbReference type="Proteomes" id="UP000242287"/>
    </source>
</evidence>
<dbReference type="STRING" id="703135.A0A2A9NIJ9"/>
<accession>A0A2A9NIJ9</accession>
<dbReference type="OrthoDB" id="3141838at2759"/>
<keyword evidence="3" id="KW-1185">Reference proteome</keyword>
<sequence length="202" mass="22622">MFLLPAQHHHNNNSNSPPSSAVHAPPQTARTHTRDVDYIARSFPHEWLALGIPNPAERLKDCIAITAATFGLGMDWMNADADIALPMAQECTNDTYDPIHKAALQPNNVQLHTVYKSSNGLLHLISVTPFWAVALKLVRYTKWDPGDICLLLRNGTNISGTQWSADLVEEWLVNHCWPMAYASYDTQKKAVMRARIEHAVTM</sequence>
<feature type="compositionally biased region" description="Low complexity" evidence="1">
    <location>
        <begin position="12"/>
        <end position="26"/>
    </location>
</feature>
<dbReference type="AlphaFoldDB" id="A0A2A9NIJ9"/>
<organism evidence="2 3">
    <name type="scientific">Amanita thiersii Skay4041</name>
    <dbReference type="NCBI Taxonomy" id="703135"/>
    <lineage>
        <taxon>Eukaryota</taxon>
        <taxon>Fungi</taxon>
        <taxon>Dikarya</taxon>
        <taxon>Basidiomycota</taxon>
        <taxon>Agaricomycotina</taxon>
        <taxon>Agaricomycetes</taxon>
        <taxon>Agaricomycetidae</taxon>
        <taxon>Agaricales</taxon>
        <taxon>Pluteineae</taxon>
        <taxon>Amanitaceae</taxon>
        <taxon>Amanita</taxon>
    </lineage>
</organism>